<dbReference type="RefSeq" id="WP_138864660.1">
    <property type="nucleotide sequence ID" value="NZ_VCPC01000003.1"/>
</dbReference>
<evidence type="ECO:0000256" key="2">
    <source>
        <dbReference type="ARBA" id="ARBA00022777"/>
    </source>
</evidence>
<dbReference type="InterPro" id="IPR043129">
    <property type="entry name" value="ATPase_NBD"/>
</dbReference>
<comment type="similarity">
    <text evidence="3">Belongs to the bacterial glucokinase family.</text>
</comment>
<proteinExistence type="inferred from homology"/>
<protein>
    <submittedName>
        <fullName evidence="4">Glucokinase</fullName>
    </submittedName>
</protein>
<dbReference type="Gene3D" id="3.30.420.40">
    <property type="match status" value="1"/>
</dbReference>
<dbReference type="PANTHER" id="PTHR47690:SF1">
    <property type="entry name" value="GLUCOKINASE"/>
    <property type="match status" value="1"/>
</dbReference>
<sequence length="317" mass="32931">MGTPSRMLVGDVGGTNTRLALVEGGCTGAVARYANDAFPDFASLLGAYIEDHKPGSVTIARIAVAGPVTGTLARLTNRDWVFRPQDIALALPGGGAKVQLVNDLVALGHALPALRQDQQNILRNPASLDSTTRPALVVGLGTGFNVCQVLTTSAGPHVLGAELGHASLPSTLKDALGKFLPDSEETFTTNEHLFSGRGLERLHQLRTGRRIAAREIVDGAGSDASMTASLTLAASLLGQLTRELVFQYLPLGGVHFAGTVARGLLQSGAHQAFLEAATRDGPFADLVAQAPLYLITDDGAALTGLARMADANGSRVL</sequence>
<evidence type="ECO:0000256" key="3">
    <source>
        <dbReference type="RuleBase" id="RU004046"/>
    </source>
</evidence>
<dbReference type="InterPro" id="IPR050201">
    <property type="entry name" value="Bacterial_glucokinase"/>
</dbReference>
<keyword evidence="2" id="KW-0418">Kinase</keyword>
<keyword evidence="1" id="KW-0808">Transferase</keyword>
<dbReference type="Proteomes" id="UP001191082">
    <property type="component" value="Unassembled WGS sequence"/>
</dbReference>
<keyword evidence="5" id="KW-1185">Reference proteome</keyword>
<evidence type="ECO:0000313" key="5">
    <source>
        <dbReference type="Proteomes" id="UP001191082"/>
    </source>
</evidence>
<evidence type="ECO:0000256" key="1">
    <source>
        <dbReference type="ARBA" id="ARBA00022679"/>
    </source>
</evidence>
<dbReference type="Gene3D" id="3.40.367.20">
    <property type="match status" value="1"/>
</dbReference>
<dbReference type="Pfam" id="PF02685">
    <property type="entry name" value="Glucokinase"/>
    <property type="match status" value="1"/>
</dbReference>
<dbReference type="PANTHER" id="PTHR47690">
    <property type="entry name" value="GLUCOKINASE"/>
    <property type="match status" value="1"/>
</dbReference>
<organism evidence="4 5">
    <name type="scientific">Arenibacterium halophilum</name>
    <dbReference type="NCBI Taxonomy" id="2583821"/>
    <lineage>
        <taxon>Bacteria</taxon>
        <taxon>Pseudomonadati</taxon>
        <taxon>Pseudomonadota</taxon>
        <taxon>Alphaproteobacteria</taxon>
        <taxon>Rhodobacterales</taxon>
        <taxon>Paracoccaceae</taxon>
        <taxon>Arenibacterium</taxon>
    </lineage>
</organism>
<evidence type="ECO:0000313" key="4">
    <source>
        <dbReference type="EMBL" id="TMV11595.1"/>
    </source>
</evidence>
<name>A0ABY2X8V1_9RHOB</name>
<comment type="caution">
    <text evidence="4">The sequence shown here is derived from an EMBL/GenBank/DDBJ whole genome shotgun (WGS) entry which is preliminary data.</text>
</comment>
<dbReference type="SUPFAM" id="SSF53067">
    <property type="entry name" value="Actin-like ATPase domain"/>
    <property type="match status" value="1"/>
</dbReference>
<accession>A0ABY2X8V1</accession>
<reference evidence="4 5" key="1">
    <citation type="submission" date="2019-05" db="EMBL/GenBank/DDBJ databases">
        <title>Marivita sp. nov. isolated from sea sediment.</title>
        <authorList>
            <person name="Kim W."/>
        </authorList>
    </citation>
    <scope>NUCLEOTIDE SEQUENCE [LARGE SCALE GENOMIC DNA]</scope>
    <source>
        <strain evidence="4 5">CAU 1492</strain>
    </source>
</reference>
<gene>
    <name evidence="4" type="ORF">FGK64_15070</name>
</gene>
<dbReference type="CDD" id="cd24008">
    <property type="entry name" value="ASKHA_NBD_GLK"/>
    <property type="match status" value="1"/>
</dbReference>
<dbReference type="EMBL" id="VCPC01000003">
    <property type="protein sequence ID" value="TMV11595.1"/>
    <property type="molecule type" value="Genomic_DNA"/>
</dbReference>
<dbReference type="InterPro" id="IPR003836">
    <property type="entry name" value="Glucokinase"/>
</dbReference>